<organism evidence="3 4">
    <name type="scientific">Trifolium pratense</name>
    <name type="common">Red clover</name>
    <dbReference type="NCBI Taxonomy" id="57577"/>
    <lineage>
        <taxon>Eukaryota</taxon>
        <taxon>Viridiplantae</taxon>
        <taxon>Streptophyta</taxon>
        <taxon>Embryophyta</taxon>
        <taxon>Tracheophyta</taxon>
        <taxon>Spermatophyta</taxon>
        <taxon>Magnoliopsida</taxon>
        <taxon>eudicotyledons</taxon>
        <taxon>Gunneridae</taxon>
        <taxon>Pentapetalae</taxon>
        <taxon>rosids</taxon>
        <taxon>fabids</taxon>
        <taxon>Fabales</taxon>
        <taxon>Fabaceae</taxon>
        <taxon>Papilionoideae</taxon>
        <taxon>50 kb inversion clade</taxon>
        <taxon>NPAAA clade</taxon>
        <taxon>Hologalegina</taxon>
        <taxon>IRL clade</taxon>
        <taxon>Trifolieae</taxon>
        <taxon>Trifolium</taxon>
    </lineage>
</organism>
<dbReference type="STRING" id="57577.A0A2K3NS37"/>
<dbReference type="AlphaFoldDB" id="A0A2K3NS37"/>
<feature type="region of interest" description="Disordered" evidence="1">
    <location>
        <begin position="326"/>
        <end position="347"/>
    </location>
</feature>
<keyword evidence="3" id="KW-0347">Helicase</keyword>
<dbReference type="EMBL" id="ASHM01001003">
    <property type="protein sequence ID" value="PNY05842.1"/>
    <property type="molecule type" value="Genomic_DNA"/>
</dbReference>
<dbReference type="InterPro" id="IPR014012">
    <property type="entry name" value="HSA_dom"/>
</dbReference>
<evidence type="ECO:0000313" key="3">
    <source>
        <dbReference type="EMBL" id="PNY05842.1"/>
    </source>
</evidence>
<feature type="compositionally biased region" description="Polar residues" evidence="1">
    <location>
        <begin position="173"/>
        <end position="182"/>
    </location>
</feature>
<accession>A0A2K3NS37</accession>
<comment type="caution">
    <text evidence="3">The sequence shown here is derived from an EMBL/GenBank/DDBJ whole genome shotgun (WGS) entry which is preliminary data.</text>
</comment>
<dbReference type="Proteomes" id="UP000236291">
    <property type="component" value="Unassembled WGS sequence"/>
</dbReference>
<dbReference type="SMART" id="SM00573">
    <property type="entry name" value="HSA"/>
    <property type="match status" value="1"/>
</dbReference>
<proteinExistence type="predicted"/>
<dbReference type="PANTHER" id="PTHR46774:SF3">
    <property type="entry name" value="CHROMATIN MODIFICATION-RELATED PROTEIN EAF1 A-RELATED"/>
    <property type="match status" value="1"/>
</dbReference>
<evidence type="ECO:0000256" key="1">
    <source>
        <dbReference type="SAM" id="MobiDB-lite"/>
    </source>
</evidence>
<dbReference type="GO" id="GO:0035267">
    <property type="term" value="C:NuA4 histone acetyltransferase complex"/>
    <property type="evidence" value="ECO:0007669"/>
    <property type="project" value="InterPro"/>
</dbReference>
<reference evidence="3 4" key="1">
    <citation type="journal article" date="2014" name="Am. J. Bot.">
        <title>Genome assembly and annotation for red clover (Trifolium pratense; Fabaceae).</title>
        <authorList>
            <person name="Istvanek J."/>
            <person name="Jaros M."/>
            <person name="Krenek A."/>
            <person name="Repkova J."/>
        </authorList>
    </citation>
    <scope>NUCLEOTIDE SEQUENCE [LARGE SCALE GENOMIC DNA]</scope>
    <source>
        <strain evidence="4">cv. Tatra</strain>
        <tissue evidence="3">Young leaves</tissue>
    </source>
</reference>
<dbReference type="GO" id="GO:0004386">
    <property type="term" value="F:helicase activity"/>
    <property type="evidence" value="ECO:0007669"/>
    <property type="project" value="UniProtKB-KW"/>
</dbReference>
<protein>
    <submittedName>
        <fullName evidence="3">Helicase/SANT-associated DNA-binding protein</fullName>
    </submittedName>
</protein>
<dbReference type="PANTHER" id="PTHR46774">
    <property type="entry name" value="CHROMATIN MODIFICATION-RELATED PROTEIN EAF1 A-RELATED"/>
    <property type="match status" value="1"/>
</dbReference>
<dbReference type="PROSITE" id="PS51204">
    <property type="entry name" value="HSA"/>
    <property type="match status" value="1"/>
</dbReference>
<dbReference type="Pfam" id="PF07529">
    <property type="entry name" value="HSA"/>
    <property type="match status" value="1"/>
</dbReference>
<feature type="compositionally biased region" description="Basic and acidic residues" evidence="1">
    <location>
        <begin position="326"/>
        <end position="341"/>
    </location>
</feature>
<gene>
    <name evidence="3" type="ORF">L195_g002300</name>
</gene>
<dbReference type="ExpressionAtlas" id="A0A2K3NS37">
    <property type="expression patterns" value="baseline"/>
</dbReference>
<keyword evidence="3" id="KW-0238">DNA-binding</keyword>
<keyword evidence="3" id="KW-0378">Hydrolase</keyword>
<feature type="compositionally biased region" description="Polar residues" evidence="1">
    <location>
        <begin position="392"/>
        <end position="408"/>
    </location>
</feature>
<feature type="region of interest" description="Disordered" evidence="1">
    <location>
        <begin position="375"/>
        <end position="436"/>
    </location>
</feature>
<keyword evidence="3" id="KW-0067">ATP-binding</keyword>
<keyword evidence="3" id="KW-0547">Nucleotide-binding</keyword>
<feature type="domain" description="HSA" evidence="2">
    <location>
        <begin position="261"/>
        <end position="340"/>
    </location>
</feature>
<reference evidence="3 4" key="2">
    <citation type="journal article" date="2017" name="Front. Plant Sci.">
        <title>Gene Classification and Mining of Molecular Markers Useful in Red Clover (Trifolium pratense) Breeding.</title>
        <authorList>
            <person name="Istvanek J."/>
            <person name="Dluhosova J."/>
            <person name="Dluhos P."/>
            <person name="Patkova L."/>
            <person name="Nedelnik J."/>
            <person name="Repkova J."/>
        </authorList>
    </citation>
    <scope>NUCLEOTIDE SEQUENCE [LARGE SCALE GENOMIC DNA]</scope>
    <source>
        <strain evidence="4">cv. Tatra</strain>
        <tissue evidence="3">Young leaves</tissue>
    </source>
</reference>
<dbReference type="InterPro" id="IPR044798">
    <property type="entry name" value="EAF1A/B"/>
</dbReference>
<name>A0A2K3NS37_TRIPR</name>
<feature type="region of interest" description="Disordered" evidence="1">
    <location>
        <begin position="165"/>
        <end position="198"/>
    </location>
</feature>
<evidence type="ECO:0000259" key="2">
    <source>
        <dbReference type="PROSITE" id="PS51204"/>
    </source>
</evidence>
<dbReference type="GO" id="GO:0003677">
    <property type="term" value="F:DNA binding"/>
    <property type="evidence" value="ECO:0007669"/>
    <property type="project" value="UniProtKB-KW"/>
</dbReference>
<evidence type="ECO:0000313" key="4">
    <source>
        <dbReference type="Proteomes" id="UP000236291"/>
    </source>
</evidence>
<feature type="compositionally biased region" description="Basic and acidic residues" evidence="1">
    <location>
        <begin position="414"/>
        <end position="424"/>
    </location>
</feature>
<sequence>MGSEALRWAGRHGCNSGSAHVSPCQVAIEKAQAELRQEYDVREERRRQLEFLEKGGNPLDFKLGNAVAVSVQSTSLTDQRQEQFVTSEAKGSFVLTASPHGDSVDSCARPGAPSFDPESCCAQTSLARDVNNDTVMRTHTKNADANGTAFEQTIFEKKLSSTASEAVKERSKTNIGENGTTAKNEHAAGYVNHSGSGSNIKNEEDFHMNSSSMQNKLKDSSSIRGHHNNDCTVTKADKGESVVMMDRSNSTKQKRIMELSAPILPSPILRKCPWDFVLEEMAWLANDFAQERLWKTTAASVLANAVMQFWDSVELLLDKDIADHEKVDSSEASRDKRKNSEMESSNCMEGQNARKIFGLKVHFYAMRYIMDRRSHEISSQTEGPASPDKISDSGTVDMSRVENLTENSRCAKYRLPDVHEKEKPTTSGQHAGGNDAAAVAAAIAASRVKIKVADTEHGGAESSHISSLFTS</sequence>